<dbReference type="InterPro" id="IPR036291">
    <property type="entry name" value="NAD(P)-bd_dom_sf"/>
</dbReference>
<evidence type="ECO:0000259" key="2">
    <source>
        <dbReference type="Pfam" id="PF22725"/>
    </source>
</evidence>
<evidence type="ECO:0000259" key="1">
    <source>
        <dbReference type="Pfam" id="PF01408"/>
    </source>
</evidence>
<keyword evidence="4" id="KW-1185">Reference proteome</keyword>
<feature type="domain" description="Gfo/Idh/MocA-like oxidoreductase N-terminal" evidence="1">
    <location>
        <begin position="6"/>
        <end position="124"/>
    </location>
</feature>
<feature type="domain" description="GFO/IDH/MocA-like oxidoreductase" evidence="2">
    <location>
        <begin position="135"/>
        <end position="274"/>
    </location>
</feature>
<dbReference type="PANTHER" id="PTHR43249">
    <property type="entry name" value="UDP-N-ACETYL-2-AMINO-2-DEOXY-D-GLUCURONATE OXIDASE"/>
    <property type="match status" value="1"/>
</dbReference>
<accession>A0ABW3HL06</accession>
<dbReference type="InterPro" id="IPR000683">
    <property type="entry name" value="Gfo/Idh/MocA-like_OxRdtase_N"/>
</dbReference>
<dbReference type="RefSeq" id="WP_377561840.1">
    <property type="nucleotide sequence ID" value="NZ_JBHTJZ010000004.1"/>
</dbReference>
<dbReference type="Gene3D" id="3.40.50.720">
    <property type="entry name" value="NAD(P)-binding Rossmann-like Domain"/>
    <property type="match status" value="1"/>
</dbReference>
<dbReference type="Pfam" id="PF01408">
    <property type="entry name" value="GFO_IDH_MocA"/>
    <property type="match status" value="1"/>
</dbReference>
<dbReference type="EMBL" id="JBHTJZ010000004">
    <property type="protein sequence ID" value="MFD0958188.1"/>
    <property type="molecule type" value="Genomic_DNA"/>
</dbReference>
<evidence type="ECO:0000313" key="3">
    <source>
        <dbReference type="EMBL" id="MFD0958188.1"/>
    </source>
</evidence>
<protein>
    <submittedName>
        <fullName evidence="3">Gfo/Idh/MocA family protein</fullName>
    </submittedName>
</protein>
<gene>
    <name evidence="3" type="ORF">ACFQ2I_02160</name>
</gene>
<dbReference type="SUPFAM" id="SSF55347">
    <property type="entry name" value="Glyceraldehyde-3-phosphate dehydrogenase-like, C-terminal domain"/>
    <property type="match status" value="1"/>
</dbReference>
<proteinExistence type="predicted"/>
<sequence>MNNNKLRIGIIGAGNIFQKQHLKPLMKHKEVEIVAVCDVNEERAAQIAAEAMAPHVYTDYRELLARDDIDAVDICTANLYHSEVSIQALRAGKHVFCEKPDAVNPEEAYKMKKAAEDSGKLLMVMRNNRFLPASQYLKNYIDSGLMGEIYTGRCGWIRRRGIPGKGGWFTTKELSGGGPLIDLGVHFIDLAVWLMGQPKPVAVSGATYTKFANNELSDSVHSQFGERQQDGTFDVEDLAIGFIRFENNVTLQLEFSWASNIGEEMNFVELRGTKSGALLKKGELSIFSETAGQLTDIHPVLPAKGNVSPHEKNIHHFVECVLHGAEPIFSPQQGVDLITILAAVYRSAETGREVVL</sequence>
<dbReference type="Pfam" id="PF22725">
    <property type="entry name" value="GFO_IDH_MocA_C3"/>
    <property type="match status" value="1"/>
</dbReference>
<dbReference type="InterPro" id="IPR055170">
    <property type="entry name" value="GFO_IDH_MocA-like_dom"/>
</dbReference>
<dbReference type="PANTHER" id="PTHR43249:SF1">
    <property type="entry name" value="D-GLUCOSIDE 3-DEHYDROGENASE"/>
    <property type="match status" value="1"/>
</dbReference>
<organism evidence="3 4">
    <name type="scientific">Paenibacillus chungangensis</name>
    <dbReference type="NCBI Taxonomy" id="696535"/>
    <lineage>
        <taxon>Bacteria</taxon>
        <taxon>Bacillati</taxon>
        <taxon>Bacillota</taxon>
        <taxon>Bacilli</taxon>
        <taxon>Bacillales</taxon>
        <taxon>Paenibacillaceae</taxon>
        <taxon>Paenibacillus</taxon>
    </lineage>
</organism>
<dbReference type="SUPFAM" id="SSF51735">
    <property type="entry name" value="NAD(P)-binding Rossmann-fold domains"/>
    <property type="match status" value="1"/>
</dbReference>
<comment type="caution">
    <text evidence="3">The sequence shown here is derived from an EMBL/GenBank/DDBJ whole genome shotgun (WGS) entry which is preliminary data.</text>
</comment>
<evidence type="ECO:0000313" key="4">
    <source>
        <dbReference type="Proteomes" id="UP001596989"/>
    </source>
</evidence>
<name>A0ABW3HL06_9BACL</name>
<dbReference type="InterPro" id="IPR052515">
    <property type="entry name" value="Gfo/Idh/MocA_Oxidoreductase"/>
</dbReference>
<reference evidence="4" key="1">
    <citation type="journal article" date="2019" name="Int. J. Syst. Evol. Microbiol.">
        <title>The Global Catalogue of Microorganisms (GCM) 10K type strain sequencing project: providing services to taxonomists for standard genome sequencing and annotation.</title>
        <authorList>
            <consortium name="The Broad Institute Genomics Platform"/>
            <consortium name="The Broad Institute Genome Sequencing Center for Infectious Disease"/>
            <person name="Wu L."/>
            <person name="Ma J."/>
        </authorList>
    </citation>
    <scope>NUCLEOTIDE SEQUENCE [LARGE SCALE GENOMIC DNA]</scope>
    <source>
        <strain evidence="4">CCUG 59129</strain>
    </source>
</reference>
<dbReference type="Proteomes" id="UP001596989">
    <property type="component" value="Unassembled WGS sequence"/>
</dbReference>
<dbReference type="Gene3D" id="3.30.360.10">
    <property type="entry name" value="Dihydrodipicolinate Reductase, domain 2"/>
    <property type="match status" value="1"/>
</dbReference>